<dbReference type="InterPro" id="IPR023175">
    <property type="entry name" value="Vta1/CALS_N_sf"/>
</dbReference>
<evidence type="ECO:0000256" key="3">
    <source>
        <dbReference type="ARBA" id="ARBA00007895"/>
    </source>
</evidence>
<dbReference type="GO" id="GO:0032511">
    <property type="term" value="P:late endosome to vacuole transport via multivesicular body sorting pathway"/>
    <property type="evidence" value="ECO:0007669"/>
    <property type="project" value="InterPro"/>
</dbReference>
<evidence type="ECO:0000259" key="11">
    <source>
        <dbReference type="Pfam" id="PF18097"/>
    </source>
</evidence>
<dbReference type="GO" id="GO:0010008">
    <property type="term" value="C:endosome membrane"/>
    <property type="evidence" value="ECO:0007669"/>
    <property type="project" value="UniProtKB-SubCell"/>
</dbReference>
<reference evidence="12 13" key="1">
    <citation type="journal article" date="2017" name="Curr. Biol.">
        <title>The Evolution of Venom by Co-option of Single-Copy Genes.</title>
        <authorList>
            <person name="Martinson E.O."/>
            <person name="Mrinalini"/>
            <person name="Kelkar Y.D."/>
            <person name="Chang C.H."/>
            <person name="Werren J.H."/>
        </authorList>
    </citation>
    <scope>NUCLEOTIDE SEQUENCE [LARGE SCALE GENOMIC DNA]</scope>
    <source>
        <strain evidence="12 13">Alberta</strain>
        <tissue evidence="12">Whole body</tissue>
    </source>
</reference>
<evidence type="ECO:0000259" key="10">
    <source>
        <dbReference type="Pfam" id="PF04652"/>
    </source>
</evidence>
<comment type="similarity">
    <text evidence="3">Belongs to the VTA1 family.</text>
</comment>
<keyword evidence="7" id="KW-0653">Protein transport</keyword>
<evidence type="ECO:0000256" key="2">
    <source>
        <dbReference type="ARBA" id="ARBA00004496"/>
    </source>
</evidence>
<dbReference type="InterPro" id="IPR044538">
    <property type="entry name" value="Vta1-like"/>
</dbReference>
<comment type="subcellular location">
    <subcellularLocation>
        <location evidence="2">Cytoplasm</location>
    </subcellularLocation>
    <subcellularLocation>
        <location evidence="1">Endosome membrane</location>
        <topology evidence="1">Peripheral membrane protein</topology>
    </subcellularLocation>
</comment>
<dbReference type="EMBL" id="NNAY01000473">
    <property type="protein sequence ID" value="OXU28137.1"/>
    <property type="molecule type" value="Genomic_DNA"/>
</dbReference>
<dbReference type="Gene3D" id="1.20.5.420">
    <property type="entry name" value="Immunoglobulin FC, subunit C"/>
    <property type="match status" value="1"/>
</dbReference>
<proteinExistence type="inferred from homology"/>
<name>A0A232FCS2_9HYME</name>
<organism evidence="12 13">
    <name type="scientific">Trichomalopsis sarcophagae</name>
    <dbReference type="NCBI Taxonomy" id="543379"/>
    <lineage>
        <taxon>Eukaryota</taxon>
        <taxon>Metazoa</taxon>
        <taxon>Ecdysozoa</taxon>
        <taxon>Arthropoda</taxon>
        <taxon>Hexapoda</taxon>
        <taxon>Insecta</taxon>
        <taxon>Pterygota</taxon>
        <taxon>Neoptera</taxon>
        <taxon>Endopterygota</taxon>
        <taxon>Hymenoptera</taxon>
        <taxon>Apocrita</taxon>
        <taxon>Proctotrupomorpha</taxon>
        <taxon>Chalcidoidea</taxon>
        <taxon>Pteromalidae</taxon>
        <taxon>Pteromalinae</taxon>
        <taxon>Trichomalopsis</taxon>
    </lineage>
</organism>
<feature type="domain" description="Vta1 C-terminal" evidence="11">
    <location>
        <begin position="375"/>
        <end position="409"/>
    </location>
</feature>
<keyword evidence="6" id="KW-0967">Endosome</keyword>
<keyword evidence="13" id="KW-1185">Reference proteome</keyword>
<dbReference type="GO" id="GO:0005771">
    <property type="term" value="C:multivesicular body"/>
    <property type="evidence" value="ECO:0007669"/>
    <property type="project" value="TreeGrafter"/>
</dbReference>
<protein>
    <recommendedName>
        <fullName evidence="14">Vta1/callose synthase N-terminal domain-containing protein</fullName>
    </recommendedName>
</protein>
<dbReference type="Pfam" id="PF04652">
    <property type="entry name" value="Vta1"/>
    <property type="match status" value="1"/>
</dbReference>
<evidence type="ECO:0000256" key="7">
    <source>
        <dbReference type="ARBA" id="ARBA00022927"/>
    </source>
</evidence>
<feature type="compositionally biased region" description="Acidic residues" evidence="9">
    <location>
        <begin position="256"/>
        <end position="293"/>
    </location>
</feature>
<evidence type="ECO:0000256" key="9">
    <source>
        <dbReference type="SAM" id="MobiDB-lite"/>
    </source>
</evidence>
<dbReference type="InterPro" id="IPR039431">
    <property type="entry name" value="Vta1/CALS_N"/>
</dbReference>
<feature type="compositionally biased region" description="Pro residues" evidence="9">
    <location>
        <begin position="209"/>
        <end position="225"/>
    </location>
</feature>
<evidence type="ECO:0000256" key="8">
    <source>
        <dbReference type="ARBA" id="ARBA00023136"/>
    </source>
</evidence>
<comment type="caution">
    <text evidence="12">The sequence shown here is derived from an EMBL/GenBank/DDBJ whole genome shotgun (WGS) entry which is preliminary data.</text>
</comment>
<evidence type="ECO:0000313" key="13">
    <source>
        <dbReference type="Proteomes" id="UP000215335"/>
    </source>
</evidence>
<keyword evidence="8" id="KW-0472">Membrane</keyword>
<evidence type="ECO:0000313" key="12">
    <source>
        <dbReference type="EMBL" id="OXU28137.1"/>
    </source>
</evidence>
<gene>
    <name evidence="12" type="ORF">TSAR_005014</name>
</gene>
<feature type="compositionally biased region" description="Basic and acidic residues" evidence="9">
    <location>
        <begin position="238"/>
        <end position="255"/>
    </location>
</feature>
<dbReference type="AlphaFoldDB" id="A0A232FCS2"/>
<evidence type="ECO:0000256" key="5">
    <source>
        <dbReference type="ARBA" id="ARBA00022490"/>
    </source>
</evidence>
<evidence type="ECO:0000256" key="6">
    <source>
        <dbReference type="ARBA" id="ARBA00022753"/>
    </source>
</evidence>
<keyword evidence="4" id="KW-0813">Transport</keyword>
<dbReference type="OrthoDB" id="391137at2759"/>
<dbReference type="Pfam" id="PF18097">
    <property type="entry name" value="Vta1_C"/>
    <property type="match status" value="1"/>
</dbReference>
<evidence type="ECO:0000256" key="1">
    <source>
        <dbReference type="ARBA" id="ARBA00004481"/>
    </source>
</evidence>
<dbReference type="GO" id="GO:0015031">
    <property type="term" value="P:protein transport"/>
    <property type="evidence" value="ECO:0007669"/>
    <property type="project" value="UniProtKB-KW"/>
</dbReference>
<dbReference type="Proteomes" id="UP000215335">
    <property type="component" value="Unassembled WGS sequence"/>
</dbReference>
<dbReference type="Gene3D" id="1.25.40.270">
    <property type="entry name" value="Vacuolar protein sorting-associated protein vta1"/>
    <property type="match status" value="1"/>
</dbReference>
<feature type="compositionally biased region" description="Basic and acidic residues" evidence="9">
    <location>
        <begin position="327"/>
        <end position="336"/>
    </location>
</feature>
<dbReference type="InterPro" id="IPR041212">
    <property type="entry name" value="Vta1_C"/>
</dbReference>
<dbReference type="PANTHER" id="PTHR46009:SF1">
    <property type="entry name" value="VACUOLAR PROTEIN SORTING-ASSOCIATED PROTEIN VTA1 HOMOLOG"/>
    <property type="match status" value="1"/>
</dbReference>
<feature type="compositionally biased region" description="Acidic residues" evidence="9">
    <location>
        <begin position="299"/>
        <end position="326"/>
    </location>
</feature>
<evidence type="ECO:0008006" key="14">
    <source>
        <dbReference type="Google" id="ProtNLM"/>
    </source>
</evidence>
<dbReference type="PANTHER" id="PTHR46009">
    <property type="entry name" value="VACUOLAR PROTEIN SORTING-ASSOCIATED PROTEIN VTA1 HOMOLOG"/>
    <property type="match status" value="1"/>
</dbReference>
<feature type="region of interest" description="Disordered" evidence="9">
    <location>
        <begin position="159"/>
        <end position="360"/>
    </location>
</feature>
<feature type="domain" description="Vta1/callose synthase N-terminal" evidence="10">
    <location>
        <begin position="15"/>
        <end position="157"/>
    </location>
</feature>
<accession>A0A232FCS2</accession>
<sequence length="415" mass="46287">MPGPDLPETPAPLKSIQPYLKTASEHDARDVVVSYWCRLYALQTGLKLSTKTGEETNFLLKLMDWLESTKKAHHENEAITNEVAAQAHLENWALKLFLYADKHDRASNFGKNVIQSFYTAGLLYDVLTTFGELSEEASQNKKYAKWKAAYIHNCLKNGQTPVPGPAKEDGDDNSNENVGSDLLDYDENADHENNDPGVQPSQPTLPAMPMQPPMIPTRPTQPTPPTTMGAYDFPSVPAKDEDNKDNDENNERDENNEGVENNEEPAENDENKDDENNENLDNDENNENDESIENNENVETNESDENDESHENNDNNEEAAENEENQDDGKDEKSEPHPYNPAPTPTNPGNNRVTYDDKSVGIKSETGVELTVELSGKAQKYIKWAGSSLNYDDVPTAILNLRKALHLLTTGEDPA</sequence>
<dbReference type="STRING" id="543379.A0A232FCS2"/>
<evidence type="ECO:0000256" key="4">
    <source>
        <dbReference type="ARBA" id="ARBA00022448"/>
    </source>
</evidence>
<keyword evidence="5" id="KW-0963">Cytoplasm</keyword>